<dbReference type="OrthoDB" id="5959530at2"/>
<dbReference type="AlphaFoldDB" id="A0A5C5TWK3"/>
<keyword evidence="2" id="KW-1185">Reference proteome</keyword>
<protein>
    <submittedName>
        <fullName evidence="1">DUF3301 domain-containing protein</fullName>
    </submittedName>
</protein>
<name>A0A5C5TWK3_9GAMM</name>
<comment type="caution">
    <text evidence="1">The sequence shown here is derived from an EMBL/GenBank/DDBJ whole genome shotgun (WGS) entry which is preliminary data.</text>
</comment>
<dbReference type="Proteomes" id="UP000315949">
    <property type="component" value="Unassembled WGS sequence"/>
</dbReference>
<evidence type="ECO:0000313" key="2">
    <source>
        <dbReference type="Proteomes" id="UP000315949"/>
    </source>
</evidence>
<gene>
    <name evidence="1" type="ORF">FQY79_12495</name>
</gene>
<evidence type="ECO:0000313" key="1">
    <source>
        <dbReference type="EMBL" id="TWT17672.1"/>
    </source>
</evidence>
<dbReference type="EMBL" id="VOHE01000007">
    <property type="protein sequence ID" value="TWT17672.1"/>
    <property type="molecule type" value="Genomic_DNA"/>
</dbReference>
<dbReference type="Pfam" id="PF11743">
    <property type="entry name" value="DUF3301"/>
    <property type="match status" value="1"/>
</dbReference>
<organism evidence="1 2">
    <name type="scientific">Luteimonas wenzhouensis</name>
    <dbReference type="NCBI Taxonomy" id="2599615"/>
    <lineage>
        <taxon>Bacteria</taxon>
        <taxon>Pseudomonadati</taxon>
        <taxon>Pseudomonadota</taxon>
        <taxon>Gammaproteobacteria</taxon>
        <taxon>Lysobacterales</taxon>
        <taxon>Lysobacteraceae</taxon>
        <taxon>Luteimonas</taxon>
    </lineage>
</organism>
<dbReference type="InterPro" id="IPR021732">
    <property type="entry name" value="DUF3301"/>
</dbReference>
<sequence length="111" mass="12482">MPDFPTLIFLMLAGSAAYAWWNSARAAAERATQLGRDACRAAGVIWLDQSVHASGLRLRRREDGRLGWERRFRFEYSEDGIDRHVGQLVLHGERLVAFSGPTRAAQVVTLQ</sequence>
<reference evidence="1 2" key="1">
    <citation type="submission" date="2019-07" db="EMBL/GenBank/DDBJ databases">
        <title>Luteimonas sp. YD-1 nov., isolated from acidic soil.</title>
        <authorList>
            <person name="Zhou J."/>
        </authorList>
    </citation>
    <scope>NUCLEOTIDE SEQUENCE [LARGE SCALE GENOMIC DNA]</scope>
    <source>
        <strain evidence="1 2">YD-1</strain>
    </source>
</reference>
<dbReference type="RefSeq" id="WP_146313243.1">
    <property type="nucleotide sequence ID" value="NZ_VOHE01000007.1"/>
</dbReference>
<proteinExistence type="predicted"/>
<accession>A0A5C5TWK3</accession>